<protein>
    <submittedName>
        <fullName evidence="16">Hemoglobin/transferrin/lactoferrin receptor protein</fullName>
    </submittedName>
</protein>
<keyword evidence="17" id="KW-1185">Reference proteome</keyword>
<dbReference type="RefSeq" id="WP_183439101.1">
    <property type="nucleotide sequence ID" value="NZ_JACHXD010000001.1"/>
</dbReference>
<dbReference type="InterPro" id="IPR012910">
    <property type="entry name" value="Plug_dom"/>
</dbReference>
<dbReference type="CDD" id="cd01347">
    <property type="entry name" value="ligand_gated_channel"/>
    <property type="match status" value="1"/>
</dbReference>
<feature type="domain" description="TonB-dependent receptor plug" evidence="15">
    <location>
        <begin position="46"/>
        <end position="148"/>
    </location>
</feature>
<accession>A0A7W5B5T9</accession>
<evidence type="ECO:0000256" key="1">
    <source>
        <dbReference type="ARBA" id="ARBA00004571"/>
    </source>
</evidence>
<dbReference type="PROSITE" id="PS52016">
    <property type="entry name" value="TONB_DEPENDENT_REC_3"/>
    <property type="match status" value="1"/>
</dbReference>
<comment type="similarity">
    <text evidence="2 11 12">Belongs to the TonB-dependent receptor family.</text>
</comment>
<dbReference type="EMBL" id="JACHXD010000001">
    <property type="protein sequence ID" value="MBB3117099.1"/>
    <property type="molecule type" value="Genomic_DNA"/>
</dbReference>
<evidence type="ECO:0000256" key="13">
    <source>
        <dbReference type="SAM" id="SignalP"/>
    </source>
</evidence>
<name>A0A7W5B5T9_9BURK</name>
<evidence type="ECO:0000256" key="10">
    <source>
        <dbReference type="ARBA" id="ARBA00023237"/>
    </source>
</evidence>
<reference evidence="16 17" key="1">
    <citation type="submission" date="2020-08" db="EMBL/GenBank/DDBJ databases">
        <title>Genomic Encyclopedia of Type Strains, Phase III (KMG-III): the genomes of soil and plant-associated and newly described type strains.</title>
        <authorList>
            <person name="Whitman W."/>
        </authorList>
    </citation>
    <scope>NUCLEOTIDE SEQUENCE [LARGE SCALE GENOMIC DNA]</scope>
    <source>
        <strain evidence="16 17">CECT 8897</strain>
    </source>
</reference>
<organism evidence="16 17">
    <name type="scientific">Pseudoduganella violacea</name>
    <dbReference type="NCBI Taxonomy" id="1715466"/>
    <lineage>
        <taxon>Bacteria</taxon>
        <taxon>Pseudomonadati</taxon>
        <taxon>Pseudomonadota</taxon>
        <taxon>Betaproteobacteria</taxon>
        <taxon>Burkholderiales</taxon>
        <taxon>Oxalobacteraceae</taxon>
        <taxon>Telluria group</taxon>
        <taxon>Pseudoduganella</taxon>
    </lineage>
</organism>
<keyword evidence="6 13" id="KW-0732">Signal</keyword>
<sequence>MSRLPSPIAAGLLAGCSLLAAEAAAQESTLPLTTVTAKGYAGEDLQTPLAAVSLNRDELMARGAANAGDALRGVPGLAVASDGPQGQNPVIRGLKKESIALLIDGMRVNSAQPAGAIASLLSLGLADRLEVVKGPASVLYGAGAMGGAINILTPQAKFVPGAQISTSMGGDSASDALRAAAIANLSQGDHAFMLGASIARIGDYRSPAGEVAHSGYDSDSFIGQYRFRIDANQQLRVSLQRHRDDDVWYPGSAKPGTPPALGVVTVRAPKQERKLAEVGYSRKDGGTLNFDVRAYRQEVRRQIQAYAAALGRNQSETDVTFTTDGLDASANWLVHPQHLLSFGVNAWKMKAAPERYLNNNPPLFNNHVRNDPFRDGKIDALGLYVQDDARFGQLNVLAGLRYDRIKGSAESMSNGAVRNGLARSDHATSGSLGAIYEVSPLLRPYANLSRGFRAGEMRERFEASPRGDGYYYVGNPQIRPEKATQFELGLKGEDSRFSYSLSAYRSRISDYITGRVTGAVNAGLPVKQTENIGRATLKGLEFQGRWQVVNQQWLTAAYSRIRGENDDLREPLFQMPADEASLGWQGRIAGGWNGDATLRMVKRQDRVARLFARGTENATAGFGTADLGLTYRWTKNSLRIALKNLADKAYHEHLTEGLSGQEIQAPGRSLALNWQSTF</sequence>
<dbReference type="Proteomes" id="UP000541535">
    <property type="component" value="Unassembled WGS sequence"/>
</dbReference>
<keyword evidence="10 11" id="KW-0998">Cell outer membrane</keyword>
<feature type="domain" description="TonB-dependent receptor-like beta-barrel" evidence="14">
    <location>
        <begin position="243"/>
        <end position="645"/>
    </location>
</feature>
<evidence type="ECO:0000256" key="5">
    <source>
        <dbReference type="ARBA" id="ARBA00022692"/>
    </source>
</evidence>
<dbReference type="Gene3D" id="2.40.170.20">
    <property type="entry name" value="TonB-dependent receptor, beta-barrel domain"/>
    <property type="match status" value="1"/>
</dbReference>
<feature type="chain" id="PRO_5030871147" evidence="13">
    <location>
        <begin position="21"/>
        <end position="678"/>
    </location>
</feature>
<keyword evidence="8 11" id="KW-0472">Membrane</keyword>
<evidence type="ECO:0000259" key="14">
    <source>
        <dbReference type="Pfam" id="PF00593"/>
    </source>
</evidence>
<dbReference type="AlphaFoldDB" id="A0A7W5B5T9"/>
<evidence type="ECO:0000256" key="12">
    <source>
        <dbReference type="RuleBase" id="RU003357"/>
    </source>
</evidence>
<dbReference type="SUPFAM" id="SSF56935">
    <property type="entry name" value="Porins"/>
    <property type="match status" value="1"/>
</dbReference>
<evidence type="ECO:0000256" key="6">
    <source>
        <dbReference type="ARBA" id="ARBA00022729"/>
    </source>
</evidence>
<dbReference type="Gene3D" id="2.170.130.10">
    <property type="entry name" value="TonB-dependent receptor, plug domain"/>
    <property type="match status" value="1"/>
</dbReference>
<dbReference type="GO" id="GO:0009279">
    <property type="term" value="C:cell outer membrane"/>
    <property type="evidence" value="ECO:0007669"/>
    <property type="project" value="UniProtKB-SubCell"/>
</dbReference>
<dbReference type="PROSITE" id="PS51257">
    <property type="entry name" value="PROKAR_LIPOPROTEIN"/>
    <property type="match status" value="1"/>
</dbReference>
<keyword evidence="3 11" id="KW-0813">Transport</keyword>
<evidence type="ECO:0000256" key="3">
    <source>
        <dbReference type="ARBA" id="ARBA00022448"/>
    </source>
</evidence>
<comment type="caution">
    <text evidence="16">The sequence shown here is derived from an EMBL/GenBank/DDBJ whole genome shotgun (WGS) entry which is preliminary data.</text>
</comment>
<dbReference type="GO" id="GO:0015344">
    <property type="term" value="F:siderophore uptake transmembrane transporter activity"/>
    <property type="evidence" value="ECO:0007669"/>
    <property type="project" value="TreeGrafter"/>
</dbReference>
<evidence type="ECO:0000313" key="16">
    <source>
        <dbReference type="EMBL" id="MBB3117099.1"/>
    </source>
</evidence>
<dbReference type="InterPro" id="IPR037066">
    <property type="entry name" value="Plug_dom_sf"/>
</dbReference>
<evidence type="ECO:0000256" key="2">
    <source>
        <dbReference type="ARBA" id="ARBA00009810"/>
    </source>
</evidence>
<dbReference type="InterPro" id="IPR000531">
    <property type="entry name" value="Beta-barrel_TonB"/>
</dbReference>
<dbReference type="PANTHER" id="PTHR30069">
    <property type="entry name" value="TONB-DEPENDENT OUTER MEMBRANE RECEPTOR"/>
    <property type="match status" value="1"/>
</dbReference>
<keyword evidence="9 16" id="KW-0675">Receptor</keyword>
<dbReference type="GO" id="GO:0044718">
    <property type="term" value="P:siderophore transmembrane transport"/>
    <property type="evidence" value="ECO:0007669"/>
    <property type="project" value="TreeGrafter"/>
</dbReference>
<gene>
    <name evidence="16" type="ORF">FHS03_000118</name>
</gene>
<keyword evidence="4 11" id="KW-1134">Transmembrane beta strand</keyword>
<keyword evidence="7 12" id="KW-0798">TonB box</keyword>
<evidence type="ECO:0000256" key="4">
    <source>
        <dbReference type="ARBA" id="ARBA00022452"/>
    </source>
</evidence>
<evidence type="ECO:0000256" key="9">
    <source>
        <dbReference type="ARBA" id="ARBA00023170"/>
    </source>
</evidence>
<evidence type="ECO:0000313" key="17">
    <source>
        <dbReference type="Proteomes" id="UP000541535"/>
    </source>
</evidence>
<evidence type="ECO:0000256" key="8">
    <source>
        <dbReference type="ARBA" id="ARBA00023136"/>
    </source>
</evidence>
<dbReference type="PANTHER" id="PTHR30069:SF29">
    <property type="entry name" value="HEMOGLOBIN AND HEMOGLOBIN-HAPTOGLOBIN-BINDING PROTEIN 1-RELATED"/>
    <property type="match status" value="1"/>
</dbReference>
<dbReference type="Pfam" id="PF00593">
    <property type="entry name" value="TonB_dep_Rec_b-barrel"/>
    <property type="match status" value="1"/>
</dbReference>
<dbReference type="InterPro" id="IPR036942">
    <property type="entry name" value="Beta-barrel_TonB_sf"/>
</dbReference>
<proteinExistence type="inferred from homology"/>
<evidence type="ECO:0000259" key="15">
    <source>
        <dbReference type="Pfam" id="PF07715"/>
    </source>
</evidence>
<comment type="subcellular location">
    <subcellularLocation>
        <location evidence="1 11">Cell outer membrane</location>
        <topology evidence="1 11">Multi-pass membrane protein</topology>
    </subcellularLocation>
</comment>
<dbReference type="Pfam" id="PF07715">
    <property type="entry name" value="Plug"/>
    <property type="match status" value="1"/>
</dbReference>
<evidence type="ECO:0000256" key="11">
    <source>
        <dbReference type="PROSITE-ProRule" id="PRU01360"/>
    </source>
</evidence>
<feature type="signal peptide" evidence="13">
    <location>
        <begin position="1"/>
        <end position="20"/>
    </location>
</feature>
<evidence type="ECO:0000256" key="7">
    <source>
        <dbReference type="ARBA" id="ARBA00023077"/>
    </source>
</evidence>
<keyword evidence="5 11" id="KW-0812">Transmembrane</keyword>
<dbReference type="InterPro" id="IPR039426">
    <property type="entry name" value="TonB-dep_rcpt-like"/>
</dbReference>